<keyword evidence="1" id="KW-0732">Signal</keyword>
<accession>A0A4P9WPB3</accession>
<keyword evidence="3" id="KW-1185">Reference proteome</keyword>
<evidence type="ECO:0000256" key="1">
    <source>
        <dbReference type="SAM" id="SignalP"/>
    </source>
</evidence>
<evidence type="ECO:0000313" key="3">
    <source>
        <dbReference type="Proteomes" id="UP000269721"/>
    </source>
</evidence>
<organism evidence="2 3">
    <name type="scientific">Blyttiomyces helicus</name>
    <dbReference type="NCBI Taxonomy" id="388810"/>
    <lineage>
        <taxon>Eukaryota</taxon>
        <taxon>Fungi</taxon>
        <taxon>Fungi incertae sedis</taxon>
        <taxon>Chytridiomycota</taxon>
        <taxon>Chytridiomycota incertae sedis</taxon>
        <taxon>Chytridiomycetes</taxon>
        <taxon>Chytridiomycetes incertae sedis</taxon>
        <taxon>Blyttiomyces</taxon>
    </lineage>
</organism>
<dbReference type="EMBL" id="KZ994555">
    <property type="protein sequence ID" value="RKO92636.1"/>
    <property type="molecule type" value="Genomic_DNA"/>
</dbReference>
<feature type="chain" id="PRO_5020330846" evidence="1">
    <location>
        <begin position="22"/>
        <end position="78"/>
    </location>
</feature>
<proteinExistence type="predicted"/>
<evidence type="ECO:0000313" key="2">
    <source>
        <dbReference type="EMBL" id="RKO92636.1"/>
    </source>
</evidence>
<reference evidence="3" key="1">
    <citation type="journal article" date="2018" name="Nat. Microbiol.">
        <title>Leveraging single-cell genomics to expand the fungal tree of life.</title>
        <authorList>
            <person name="Ahrendt S.R."/>
            <person name="Quandt C.A."/>
            <person name="Ciobanu D."/>
            <person name="Clum A."/>
            <person name="Salamov A."/>
            <person name="Andreopoulos B."/>
            <person name="Cheng J.F."/>
            <person name="Woyke T."/>
            <person name="Pelin A."/>
            <person name="Henrissat B."/>
            <person name="Reynolds N.K."/>
            <person name="Benny G.L."/>
            <person name="Smith M.E."/>
            <person name="James T.Y."/>
            <person name="Grigoriev I.V."/>
        </authorList>
    </citation>
    <scope>NUCLEOTIDE SEQUENCE [LARGE SCALE GENOMIC DNA]</scope>
</reference>
<protein>
    <submittedName>
        <fullName evidence="2">Uncharacterized protein</fullName>
    </submittedName>
</protein>
<gene>
    <name evidence="2" type="ORF">BDK51DRAFT_39245</name>
</gene>
<dbReference type="Proteomes" id="UP000269721">
    <property type="component" value="Unassembled WGS sequence"/>
</dbReference>
<name>A0A4P9WPB3_9FUNG</name>
<dbReference type="AlphaFoldDB" id="A0A4P9WPB3"/>
<sequence length="78" mass="8501">MALKLTLAALSVLSLAGSVFAAPSPTYENSYGHGYGHSDYSPHEYKGYGEEYRKGYDSDYGYGQKGYEDSYGKGFGYG</sequence>
<feature type="signal peptide" evidence="1">
    <location>
        <begin position="1"/>
        <end position="21"/>
    </location>
</feature>